<dbReference type="InterPro" id="IPR009014">
    <property type="entry name" value="Transketo_C/PFOR_II"/>
</dbReference>
<keyword evidence="2" id="KW-0808">Transferase</keyword>
<dbReference type="InterPro" id="IPR055152">
    <property type="entry name" value="Transketolase-like_C_2"/>
</dbReference>
<dbReference type="GO" id="GO:0046872">
    <property type="term" value="F:metal ion binding"/>
    <property type="evidence" value="ECO:0007669"/>
    <property type="project" value="UniProtKB-KW"/>
</dbReference>
<dbReference type="RefSeq" id="XP_016637794.1">
    <property type="nucleotide sequence ID" value="XM_016770884.1"/>
</dbReference>
<evidence type="ECO:0000313" key="8">
    <source>
        <dbReference type="Proteomes" id="UP000053411"/>
    </source>
</evidence>
<protein>
    <recommendedName>
        <fullName evidence="6">Transketolase-like pyrimidine-binding domain-containing protein</fullName>
    </recommendedName>
</protein>
<comment type="cofactor">
    <cofactor evidence="1">
        <name>thiamine diphosphate</name>
        <dbReference type="ChEBI" id="CHEBI:58937"/>
    </cofactor>
</comment>
<keyword evidence="3" id="KW-0479">Metal-binding</keyword>
<evidence type="ECO:0000256" key="3">
    <source>
        <dbReference type="ARBA" id="ARBA00022723"/>
    </source>
</evidence>
<dbReference type="PANTHER" id="PTHR43522:SF6">
    <property type="entry name" value="TRANSKETOLASE-LIKE PYRIMIDINE-BINDING DOMAIN-CONTAINING PROTEIN-RELATED"/>
    <property type="match status" value="1"/>
</dbReference>
<evidence type="ECO:0000256" key="2">
    <source>
        <dbReference type="ARBA" id="ARBA00022679"/>
    </source>
</evidence>
<keyword evidence="8" id="KW-1185">Reference proteome</keyword>
<dbReference type="SUPFAM" id="SSF52922">
    <property type="entry name" value="TK C-terminal domain-like"/>
    <property type="match status" value="1"/>
</dbReference>
<dbReference type="InterPro" id="IPR005475">
    <property type="entry name" value="Transketolase-like_Pyr-bd"/>
</dbReference>
<gene>
    <name evidence="7" type="ORF">Z520_00363</name>
</gene>
<dbReference type="OrthoDB" id="10267175at2759"/>
<dbReference type="VEuPathDB" id="FungiDB:Z520_00363"/>
<dbReference type="PANTHER" id="PTHR43522">
    <property type="entry name" value="TRANSKETOLASE"/>
    <property type="match status" value="1"/>
</dbReference>
<dbReference type="GO" id="GO:0004802">
    <property type="term" value="F:transketolase activity"/>
    <property type="evidence" value="ECO:0007669"/>
    <property type="project" value="TreeGrafter"/>
</dbReference>
<evidence type="ECO:0000256" key="4">
    <source>
        <dbReference type="ARBA" id="ARBA00022842"/>
    </source>
</evidence>
<dbReference type="InterPro" id="IPR029061">
    <property type="entry name" value="THDP-binding"/>
</dbReference>
<name>A0A0D2J2K5_9EURO</name>
<sequence>MERAWNNKLEKYCQTFPELGEQLTKRMRGELEFEHLLTSMQVPATVQATRTFNGQVFNTLLDRVPSLMAGGADLWNSNQLGDQSHRIFDSVNRQGRVIRYGIREHAMAAISNGLAAYCHQMIVPITATFFMFYLYAAPGVRMGVLSGLKVIHIATHDSIAEGQNGPTHQPVELDSLFRAMPNLLYLRPADAEEVIGAWLVALSVKNRSVMLSLARDPAPAVVPSTSRFKVAQGGYVVVEKARALVTLVSCGSDLPHAVAAAAKLSASNIPTRVVSMSSIDLFEQQDESYKVSVLSACRHIISVEAYVSTTWARYCTASVAMSSFGYSGSGPANMARFGLDMDGIVRKVKAHVESDPDLLKARWRLLV</sequence>
<dbReference type="CDD" id="cd07033">
    <property type="entry name" value="TPP_PYR_DXS_TK_like"/>
    <property type="match status" value="1"/>
</dbReference>
<dbReference type="AlphaFoldDB" id="A0A0D2J2K5"/>
<dbReference type="InterPro" id="IPR020826">
    <property type="entry name" value="Transketolase_BS"/>
</dbReference>
<dbReference type="Proteomes" id="UP000053411">
    <property type="component" value="Unassembled WGS sequence"/>
</dbReference>
<evidence type="ECO:0000256" key="5">
    <source>
        <dbReference type="ARBA" id="ARBA00023052"/>
    </source>
</evidence>
<dbReference type="GO" id="GO:0005634">
    <property type="term" value="C:nucleus"/>
    <property type="evidence" value="ECO:0007669"/>
    <property type="project" value="TreeGrafter"/>
</dbReference>
<accession>A0A0D2J2K5</accession>
<dbReference type="STRING" id="1442371.A0A0D2J2K5"/>
<keyword evidence="5" id="KW-0786">Thiamine pyrophosphate</keyword>
<dbReference type="InterPro" id="IPR033247">
    <property type="entry name" value="Transketolase_fam"/>
</dbReference>
<evidence type="ECO:0000256" key="1">
    <source>
        <dbReference type="ARBA" id="ARBA00001964"/>
    </source>
</evidence>
<dbReference type="Gene3D" id="3.40.50.970">
    <property type="match status" value="1"/>
</dbReference>
<dbReference type="GeneID" id="27706109"/>
<keyword evidence="4" id="KW-0460">Magnesium</keyword>
<dbReference type="GO" id="GO:0006098">
    <property type="term" value="P:pentose-phosphate shunt"/>
    <property type="evidence" value="ECO:0007669"/>
    <property type="project" value="TreeGrafter"/>
</dbReference>
<proteinExistence type="predicted"/>
<dbReference type="GO" id="GO:0005829">
    <property type="term" value="C:cytosol"/>
    <property type="evidence" value="ECO:0007669"/>
    <property type="project" value="TreeGrafter"/>
</dbReference>
<evidence type="ECO:0000259" key="6">
    <source>
        <dbReference type="SMART" id="SM00861"/>
    </source>
</evidence>
<dbReference type="SUPFAM" id="SSF52518">
    <property type="entry name" value="Thiamin diphosphate-binding fold (THDP-binding)"/>
    <property type="match status" value="1"/>
</dbReference>
<dbReference type="Pfam" id="PF02779">
    <property type="entry name" value="Transket_pyr"/>
    <property type="match status" value="1"/>
</dbReference>
<dbReference type="Pfam" id="PF22613">
    <property type="entry name" value="Transketolase_C_1"/>
    <property type="match status" value="1"/>
</dbReference>
<dbReference type="SMART" id="SM00861">
    <property type="entry name" value="Transket_pyr"/>
    <property type="match status" value="1"/>
</dbReference>
<reference evidence="7 8" key="1">
    <citation type="submission" date="2015-01" db="EMBL/GenBank/DDBJ databases">
        <title>The Genome Sequence of Fonsecaea multimorphosa CBS 102226.</title>
        <authorList>
            <consortium name="The Broad Institute Genomics Platform"/>
            <person name="Cuomo C."/>
            <person name="de Hoog S."/>
            <person name="Gorbushina A."/>
            <person name="Stielow B."/>
            <person name="Teixiera M."/>
            <person name="Abouelleil A."/>
            <person name="Chapman S.B."/>
            <person name="Priest M."/>
            <person name="Young S.K."/>
            <person name="Wortman J."/>
            <person name="Nusbaum C."/>
            <person name="Birren B."/>
        </authorList>
    </citation>
    <scope>NUCLEOTIDE SEQUENCE [LARGE SCALE GENOMIC DNA]</scope>
    <source>
        <strain evidence="7 8">CBS 102226</strain>
    </source>
</reference>
<feature type="domain" description="Transketolase-like pyrimidine-binding" evidence="6">
    <location>
        <begin position="47"/>
        <end position="221"/>
    </location>
</feature>
<dbReference type="PROSITE" id="PS00802">
    <property type="entry name" value="TRANSKETOLASE_2"/>
    <property type="match status" value="1"/>
</dbReference>
<organism evidence="7 8">
    <name type="scientific">Fonsecaea multimorphosa CBS 102226</name>
    <dbReference type="NCBI Taxonomy" id="1442371"/>
    <lineage>
        <taxon>Eukaryota</taxon>
        <taxon>Fungi</taxon>
        <taxon>Dikarya</taxon>
        <taxon>Ascomycota</taxon>
        <taxon>Pezizomycotina</taxon>
        <taxon>Eurotiomycetes</taxon>
        <taxon>Chaetothyriomycetidae</taxon>
        <taxon>Chaetothyriales</taxon>
        <taxon>Herpotrichiellaceae</taxon>
        <taxon>Fonsecaea</taxon>
    </lineage>
</organism>
<dbReference type="Gene3D" id="3.40.50.920">
    <property type="match status" value="1"/>
</dbReference>
<evidence type="ECO:0000313" key="7">
    <source>
        <dbReference type="EMBL" id="KIY03672.1"/>
    </source>
</evidence>
<dbReference type="EMBL" id="KN848062">
    <property type="protein sequence ID" value="KIY03672.1"/>
    <property type="molecule type" value="Genomic_DNA"/>
</dbReference>